<dbReference type="PATRIC" id="fig|1310630.3.peg.3404"/>
<evidence type="ECO:0000313" key="3">
    <source>
        <dbReference type="Proteomes" id="UP000020735"/>
    </source>
</evidence>
<dbReference type="AlphaFoldDB" id="A0A009T4A2"/>
<sequence length="132" mass="15236">MVSDQERRQPHAQHQRDQHLLHHVGGNQVLLHDHAQEQQRKLAAMPQHDACAPGVERRQAGCAQRQKVQPHLERHQGQQPAQYRQRCCHDLRDIQLQADGHEEQARQHIAKRPEVAFHVVPEVALAQHHPGE</sequence>
<dbReference type="Proteomes" id="UP000020735">
    <property type="component" value="Unassembled WGS sequence"/>
</dbReference>
<reference evidence="2 3" key="1">
    <citation type="submission" date="2014-02" db="EMBL/GenBank/DDBJ databases">
        <title>Comparative genomics and transcriptomics to identify genetic mechanisms underlying the emergence of carbapenem resistant Acinetobacter baumannii (CRAb).</title>
        <authorList>
            <person name="Harris A.D."/>
            <person name="Johnson K.J."/>
            <person name="George J."/>
            <person name="Shefchek K."/>
            <person name="Daugherty S.C."/>
            <person name="Parankush S."/>
            <person name="Sadzewicz L."/>
            <person name="Tallon L."/>
            <person name="Sengamalay N."/>
            <person name="Hazen T.H."/>
            <person name="Rasko D.A."/>
        </authorList>
    </citation>
    <scope>NUCLEOTIDE SEQUENCE [LARGE SCALE GENOMIC DNA]</scope>
    <source>
        <strain evidence="2 3">99063</strain>
    </source>
</reference>
<accession>A0A009T4A2</accession>
<comment type="caution">
    <text evidence="2">The sequence shown here is derived from an EMBL/GenBank/DDBJ whole genome shotgun (WGS) entry which is preliminary data.</text>
</comment>
<dbReference type="EMBL" id="JEXJ01000091">
    <property type="protein sequence ID" value="EXC46163.1"/>
    <property type="molecule type" value="Genomic_DNA"/>
</dbReference>
<protein>
    <submittedName>
        <fullName evidence="2">Uncharacterized protein</fullName>
    </submittedName>
</protein>
<name>A0A009T4A2_ACIBA</name>
<feature type="region of interest" description="Disordered" evidence="1">
    <location>
        <begin position="38"/>
        <end position="84"/>
    </location>
</feature>
<proteinExistence type="predicted"/>
<evidence type="ECO:0000256" key="1">
    <source>
        <dbReference type="SAM" id="MobiDB-lite"/>
    </source>
</evidence>
<organism evidence="2 3">
    <name type="scientific">Acinetobacter baumannii 99063</name>
    <dbReference type="NCBI Taxonomy" id="1310630"/>
    <lineage>
        <taxon>Bacteria</taxon>
        <taxon>Pseudomonadati</taxon>
        <taxon>Pseudomonadota</taxon>
        <taxon>Gammaproteobacteria</taxon>
        <taxon>Moraxellales</taxon>
        <taxon>Moraxellaceae</taxon>
        <taxon>Acinetobacter</taxon>
        <taxon>Acinetobacter calcoaceticus/baumannii complex</taxon>
    </lineage>
</organism>
<evidence type="ECO:0000313" key="2">
    <source>
        <dbReference type="EMBL" id="EXC46163.1"/>
    </source>
</evidence>
<gene>
    <name evidence="2" type="ORF">J529_3507</name>
</gene>
<feature type="region of interest" description="Disordered" evidence="1">
    <location>
        <begin position="1"/>
        <end position="20"/>
    </location>
</feature>